<gene>
    <name evidence="11" type="ORF">Gasu_10920</name>
</gene>
<keyword evidence="6" id="KW-0809">Transit peptide</keyword>
<dbReference type="Pfam" id="PF00128">
    <property type="entry name" value="Alpha-amylase"/>
    <property type="match status" value="1"/>
</dbReference>
<evidence type="ECO:0000256" key="2">
    <source>
        <dbReference type="ARBA" id="ARBA00008061"/>
    </source>
</evidence>
<dbReference type="InterPro" id="IPR013780">
    <property type="entry name" value="Glyco_hydro_b"/>
</dbReference>
<comment type="subcellular location">
    <subcellularLocation>
        <location evidence="1">Plastid</location>
        <location evidence="1">Chloroplast</location>
    </subcellularLocation>
</comment>
<evidence type="ECO:0000256" key="3">
    <source>
        <dbReference type="ARBA" id="ARBA00022528"/>
    </source>
</evidence>
<evidence type="ECO:0000256" key="8">
    <source>
        <dbReference type="ARBA" id="ARBA00066531"/>
    </source>
</evidence>
<proteinExistence type="inferred from homology"/>
<keyword evidence="12" id="KW-1185">Reference proteome</keyword>
<dbReference type="Gramene" id="EME31713">
    <property type="protein sequence ID" value="EME31713"/>
    <property type="gene ID" value="Gasu_10920"/>
</dbReference>
<reference evidence="12" key="1">
    <citation type="journal article" date="2013" name="Science">
        <title>Gene transfer from bacteria and archaea facilitated evolution of an extremophilic eukaryote.</title>
        <authorList>
            <person name="Schonknecht G."/>
            <person name="Chen W.H."/>
            <person name="Ternes C.M."/>
            <person name="Barbier G.G."/>
            <person name="Shrestha R.P."/>
            <person name="Stanke M."/>
            <person name="Brautigam A."/>
            <person name="Baker B.J."/>
            <person name="Banfield J.F."/>
            <person name="Garavito R.M."/>
            <person name="Carr K."/>
            <person name="Wilkerson C."/>
            <person name="Rensing S.A."/>
            <person name="Gagneul D."/>
            <person name="Dickenson N.E."/>
            <person name="Oesterhelt C."/>
            <person name="Lercher M.J."/>
            <person name="Weber A.P."/>
        </authorList>
    </citation>
    <scope>NUCLEOTIDE SEQUENCE [LARGE SCALE GENOMIC DNA]</scope>
    <source>
        <strain evidence="12">074W</strain>
    </source>
</reference>
<dbReference type="InterPro" id="IPR004193">
    <property type="entry name" value="Glyco_hydro_13_N"/>
</dbReference>
<sequence>MDAHRKESWAAELRVGVGKPFPLGVSKYAQGANFAVYTEETEEVALILYPPHEHKRSGEGDIRRAELVLDTKMNRTGQVWHIHIHPLLEGYEYMWRIGAEPHSRFGKNICLDPYAKIISSSLVDQFNDRSVEYSPRGVIPSKKSLLFDWEGVCAPHIPLKDLIIYELHVRGFTMNCDSEVQYKGTFLGIVEKIPYLKELGVNAVELLPVFEFNEKEWPMKGSELGKSICQYWGYSTVGFFAPMNRYCVGNVLGAAVFEFKTMVRELHRAGIEVILDVVYNHTAEFGEGFYHFKGLAAGTYYIMNQDGNFMDYTGCGITFNANHPIVAQLIHDSIRYWSLECGVDGFRFDLASALTRDTRGSESKEPLLIHTLSMDPALRDVKLIAEPWDCGGLYHVGSFPHFGVWAEWNGRFRDIVRCFIKGDAGTLAEFATRVCGSEDLYGAGRTPAHSINFVTAHDGFSLNDLVSYNEKHNEANGEDNRDGETHNNSWNCGEEGPTEDETINQFRQRQMKNLLTVLLTSIGVPMIVMGDEYGHTKNGNNNTWCQDDEISWFNWTKCKEEKGSLLRFTRKLIKFRKDHEVFRRNSFMNKQVITWHGVEPYRPNWKSSYNFIAYTLHDDTAKENIYFAFNAGAEERKIAVPSTHNKWYLILDTTLSPPQDFPDEELEVASDGIYALKSYGVLILYSPYHDEDFIAENEVLEDIPEEEEEEEENEIKRNLAALCVPGFVHDIDAESLEPLTEPYKLKESSSSINLRAEYLTTRKSGPASFTG</sequence>
<keyword evidence="4" id="KW-0934">Plastid</keyword>
<dbReference type="SUPFAM" id="SSF51445">
    <property type="entry name" value="(Trans)glycosidases"/>
    <property type="match status" value="1"/>
</dbReference>
<dbReference type="Proteomes" id="UP000030680">
    <property type="component" value="Unassembled WGS sequence"/>
</dbReference>
<dbReference type="InterPro" id="IPR017853">
    <property type="entry name" value="GH"/>
</dbReference>
<dbReference type="InterPro" id="IPR006047">
    <property type="entry name" value="GH13_cat_dom"/>
</dbReference>
<name>M2Y6P6_GALSU</name>
<dbReference type="GO" id="GO:0019156">
    <property type="term" value="F:isoamylase activity"/>
    <property type="evidence" value="ECO:0007669"/>
    <property type="project" value="UniProtKB-EC"/>
</dbReference>
<dbReference type="Pfam" id="PF02922">
    <property type="entry name" value="CBM_48"/>
    <property type="match status" value="1"/>
</dbReference>
<dbReference type="STRING" id="130081.M2Y6P6"/>
<keyword evidence="11" id="KW-0326">Glycosidase</keyword>
<dbReference type="InterPro" id="IPR014756">
    <property type="entry name" value="Ig_E-set"/>
</dbReference>
<dbReference type="EMBL" id="KB454490">
    <property type="protein sequence ID" value="EME31713.1"/>
    <property type="molecule type" value="Genomic_DNA"/>
</dbReference>
<dbReference type="eggNOG" id="KOG0470">
    <property type="taxonomic scope" value="Eukaryota"/>
</dbReference>
<dbReference type="Gene3D" id="2.60.40.10">
    <property type="entry name" value="Immunoglobulins"/>
    <property type="match status" value="1"/>
</dbReference>
<evidence type="ECO:0000313" key="11">
    <source>
        <dbReference type="EMBL" id="EME31713.1"/>
    </source>
</evidence>
<dbReference type="Gene3D" id="2.60.40.1180">
    <property type="entry name" value="Golgi alpha-mannosidase II"/>
    <property type="match status" value="1"/>
</dbReference>
<keyword evidence="3" id="KW-0150">Chloroplast</keyword>
<organism evidence="11 12">
    <name type="scientific">Galdieria sulphuraria</name>
    <name type="common">Red alga</name>
    <dbReference type="NCBI Taxonomy" id="130081"/>
    <lineage>
        <taxon>Eukaryota</taxon>
        <taxon>Rhodophyta</taxon>
        <taxon>Bangiophyceae</taxon>
        <taxon>Galdieriales</taxon>
        <taxon>Galdieriaceae</taxon>
        <taxon>Galdieria</taxon>
    </lineage>
</organism>
<evidence type="ECO:0000259" key="10">
    <source>
        <dbReference type="SMART" id="SM00642"/>
    </source>
</evidence>
<dbReference type="KEGG" id="gsl:Gasu_10920"/>
<evidence type="ECO:0000256" key="5">
    <source>
        <dbReference type="ARBA" id="ARBA00022801"/>
    </source>
</evidence>
<feature type="region of interest" description="Disordered" evidence="9">
    <location>
        <begin position="473"/>
        <end position="499"/>
    </location>
</feature>
<evidence type="ECO:0000256" key="6">
    <source>
        <dbReference type="ARBA" id="ARBA00022946"/>
    </source>
</evidence>
<evidence type="ECO:0000313" key="12">
    <source>
        <dbReference type="Proteomes" id="UP000030680"/>
    </source>
</evidence>
<evidence type="ECO:0000256" key="7">
    <source>
        <dbReference type="ARBA" id="ARBA00051664"/>
    </source>
</evidence>
<dbReference type="GO" id="GO:0005975">
    <property type="term" value="P:carbohydrate metabolic process"/>
    <property type="evidence" value="ECO:0007669"/>
    <property type="project" value="InterPro"/>
</dbReference>
<dbReference type="GeneID" id="17090340"/>
<dbReference type="InterPro" id="IPR013783">
    <property type="entry name" value="Ig-like_fold"/>
</dbReference>
<dbReference type="InterPro" id="IPR048650">
    <property type="entry name" value="ISOA1-3-like_C"/>
</dbReference>
<feature type="compositionally biased region" description="Basic and acidic residues" evidence="9">
    <location>
        <begin position="473"/>
        <end position="485"/>
    </location>
</feature>
<dbReference type="Pfam" id="PF21156">
    <property type="entry name" value="ISOA1-3_C"/>
    <property type="match status" value="1"/>
</dbReference>
<dbReference type="SUPFAM" id="SSF81296">
    <property type="entry name" value="E set domains"/>
    <property type="match status" value="1"/>
</dbReference>
<comment type="catalytic activity">
    <reaction evidence="7">
        <text>Hydrolysis of (1-&gt;6)-alpha-D-glucosidic branch linkages in glycogen, amylopectin and their beta-limit dextrins.</text>
        <dbReference type="EC" id="3.2.1.68"/>
    </reaction>
</comment>
<accession>M2Y6P6</accession>
<keyword evidence="5 11" id="KW-0378">Hydrolase</keyword>
<protein>
    <recommendedName>
        <fullName evidence="8">isoamylase</fullName>
        <ecNumber evidence="8">3.2.1.68</ecNumber>
    </recommendedName>
</protein>
<dbReference type="EC" id="3.2.1.68" evidence="8"/>
<dbReference type="RefSeq" id="XP_005708233.1">
    <property type="nucleotide sequence ID" value="XM_005708176.1"/>
</dbReference>
<dbReference type="SUPFAM" id="SSF51011">
    <property type="entry name" value="Glycosyl hydrolase domain"/>
    <property type="match status" value="1"/>
</dbReference>
<dbReference type="Gene3D" id="3.20.20.80">
    <property type="entry name" value="Glycosidases"/>
    <property type="match status" value="1"/>
</dbReference>
<evidence type="ECO:0000256" key="4">
    <source>
        <dbReference type="ARBA" id="ARBA00022640"/>
    </source>
</evidence>
<evidence type="ECO:0000256" key="1">
    <source>
        <dbReference type="ARBA" id="ARBA00004229"/>
    </source>
</evidence>
<comment type="similarity">
    <text evidence="2">Belongs to the glycosyl hydrolase 13 family.</text>
</comment>
<dbReference type="OrthoDB" id="204980at2759"/>
<dbReference type="PANTHER" id="PTHR43002">
    <property type="entry name" value="GLYCOGEN DEBRANCHING ENZYME"/>
    <property type="match status" value="1"/>
</dbReference>
<dbReference type="FunFam" id="3.20.20.80:FF:000054">
    <property type="entry name" value="Glycogen debranching enzyme"/>
    <property type="match status" value="1"/>
</dbReference>
<dbReference type="AlphaFoldDB" id="M2Y6P6"/>
<evidence type="ECO:0000256" key="9">
    <source>
        <dbReference type="SAM" id="MobiDB-lite"/>
    </source>
</evidence>
<dbReference type="GO" id="GO:0009507">
    <property type="term" value="C:chloroplast"/>
    <property type="evidence" value="ECO:0007669"/>
    <property type="project" value="UniProtKB-SubCell"/>
</dbReference>
<feature type="domain" description="Glycosyl hydrolase family 13 catalytic" evidence="10">
    <location>
        <begin position="166"/>
        <end position="576"/>
    </location>
</feature>
<dbReference type="SMART" id="SM00642">
    <property type="entry name" value="Aamy"/>
    <property type="match status" value="1"/>
</dbReference>
<dbReference type="CDD" id="cd11326">
    <property type="entry name" value="AmyAc_Glg_debranch"/>
    <property type="match status" value="1"/>
</dbReference>